<name>A0A1S9UWV9_BACCE</name>
<feature type="transmembrane region" description="Helical" evidence="1">
    <location>
        <begin position="146"/>
        <end position="164"/>
    </location>
</feature>
<dbReference type="GO" id="GO:0005886">
    <property type="term" value="C:plasma membrane"/>
    <property type="evidence" value="ECO:0007669"/>
    <property type="project" value="UniProtKB-SubCell"/>
</dbReference>
<dbReference type="InterPro" id="IPR053046">
    <property type="entry name" value="ABC-5_transporter"/>
</dbReference>
<dbReference type="PANTHER" id="PTHR39177">
    <property type="entry name" value="ABC TRANSPORTER PERMEASE YTRC-RELATED"/>
    <property type="match status" value="1"/>
</dbReference>
<dbReference type="EMBL" id="MUAL01000017">
    <property type="protein sequence ID" value="OOR26696.1"/>
    <property type="molecule type" value="Genomic_DNA"/>
</dbReference>
<gene>
    <name evidence="2" type="ORF">BW892_12400</name>
</gene>
<sequence>MFQKALWLQSYKQGKYFIWLFWITSFYTLSYKYYLDAAKSFHFSQTITKKVNYHYQYFLSPEDHLFIQGIVIIALACVQIGWERHNQTMDALWSMPFKRRYIYLTKWLLGVFNIIAVYAINWGLFAILKKTTFHNKYQLFSPFHSYFLYTVIVLIAIYTLTLFMGTITANILSQSIFTGIMLILPYGLALLLAGFISVHLYETHEKTYKIENQYVSISSHISILSPIEDLEIRFDYDPQSAYTDKNGKRINEPNFSKIPSAWKLLTPIVYILILLPLGTYLYTQSPNEQNGKLLLFSKLYKPFIACTASCFALFGGRIIGGIQSIIGYYIGFVVIGLICYIVLSRLLKKKISWGLK</sequence>
<organism evidence="2 3">
    <name type="scientific">Bacillus cereus</name>
    <dbReference type="NCBI Taxonomy" id="1396"/>
    <lineage>
        <taxon>Bacteria</taxon>
        <taxon>Bacillati</taxon>
        <taxon>Bacillota</taxon>
        <taxon>Bacilli</taxon>
        <taxon>Bacillales</taxon>
        <taxon>Bacillaceae</taxon>
        <taxon>Bacillus</taxon>
        <taxon>Bacillus cereus group</taxon>
    </lineage>
</organism>
<keyword evidence="1" id="KW-0472">Membrane</keyword>
<evidence type="ECO:0000256" key="1">
    <source>
        <dbReference type="SAM" id="Phobius"/>
    </source>
</evidence>
<keyword evidence="1" id="KW-0812">Transmembrane</keyword>
<accession>A0A1S9UWV9</accession>
<protein>
    <submittedName>
        <fullName evidence="2">Acetoin ABC transporter permease</fullName>
    </submittedName>
</protein>
<comment type="caution">
    <text evidence="2">The sequence shown here is derived from an EMBL/GenBank/DDBJ whole genome shotgun (WGS) entry which is preliminary data.</text>
</comment>
<keyword evidence="1" id="KW-1133">Transmembrane helix</keyword>
<feature type="transmembrane region" description="Helical" evidence="1">
    <location>
        <begin position="303"/>
        <end position="320"/>
    </location>
</feature>
<dbReference type="Pfam" id="PF12679">
    <property type="entry name" value="ABC2_membrane_2"/>
    <property type="match status" value="1"/>
</dbReference>
<feature type="transmembrane region" description="Helical" evidence="1">
    <location>
        <begin position="16"/>
        <end position="34"/>
    </location>
</feature>
<dbReference type="RefSeq" id="WP_078180690.1">
    <property type="nucleotide sequence ID" value="NZ_MUAL01000017.1"/>
</dbReference>
<dbReference type="PANTHER" id="PTHR39177:SF1">
    <property type="entry name" value="ABC TRANSPORTER PERMEASE YTRC-RELATED"/>
    <property type="match status" value="1"/>
</dbReference>
<feature type="transmembrane region" description="Helical" evidence="1">
    <location>
        <begin position="65"/>
        <end position="82"/>
    </location>
</feature>
<feature type="transmembrane region" description="Helical" evidence="1">
    <location>
        <begin position="176"/>
        <end position="201"/>
    </location>
</feature>
<dbReference type="AlphaFoldDB" id="A0A1S9UWV9"/>
<feature type="transmembrane region" description="Helical" evidence="1">
    <location>
        <begin position="264"/>
        <end position="282"/>
    </location>
</feature>
<dbReference type="Proteomes" id="UP000191124">
    <property type="component" value="Unassembled WGS sequence"/>
</dbReference>
<reference evidence="2 3" key="1">
    <citation type="submission" date="2017-01" db="EMBL/GenBank/DDBJ databases">
        <title>Bacillus cereus isolates.</title>
        <authorList>
            <person name="Beno S.M."/>
        </authorList>
    </citation>
    <scope>NUCLEOTIDE SEQUENCE [LARGE SCALE GENOMIC DNA]</scope>
    <source>
        <strain evidence="2 3">FSL M7-1219</strain>
    </source>
</reference>
<feature type="transmembrane region" description="Helical" evidence="1">
    <location>
        <begin position="326"/>
        <end position="347"/>
    </location>
</feature>
<proteinExistence type="predicted"/>
<evidence type="ECO:0000313" key="3">
    <source>
        <dbReference type="Proteomes" id="UP000191124"/>
    </source>
</evidence>
<evidence type="ECO:0000313" key="2">
    <source>
        <dbReference type="EMBL" id="OOR26696.1"/>
    </source>
</evidence>
<feature type="transmembrane region" description="Helical" evidence="1">
    <location>
        <begin position="103"/>
        <end position="126"/>
    </location>
</feature>
<dbReference type="GO" id="GO:0140359">
    <property type="term" value="F:ABC-type transporter activity"/>
    <property type="evidence" value="ECO:0007669"/>
    <property type="project" value="InterPro"/>
</dbReference>